<dbReference type="InterPro" id="IPR029056">
    <property type="entry name" value="Ribokinase-like"/>
</dbReference>
<dbReference type="GO" id="GO:0005524">
    <property type="term" value="F:ATP binding"/>
    <property type="evidence" value="ECO:0007669"/>
    <property type="project" value="UniProtKB-UniRule"/>
</dbReference>
<evidence type="ECO:0000313" key="14">
    <source>
        <dbReference type="Proteomes" id="UP000007473"/>
    </source>
</evidence>
<comment type="similarity">
    <text evidence="1 11">Belongs to the carbohydrate kinase PfkB family.</text>
</comment>
<dbReference type="RefSeq" id="WP_013527002.1">
    <property type="nucleotide sequence ID" value="NC_014921.1"/>
</dbReference>
<feature type="domain" description="Carbohydrate kinase PfkB" evidence="12">
    <location>
        <begin position="15"/>
        <end position="286"/>
    </location>
</feature>
<dbReference type="GO" id="GO:0008662">
    <property type="term" value="F:1-phosphofructokinase activity"/>
    <property type="evidence" value="ECO:0007669"/>
    <property type="project" value="UniProtKB-UniRule"/>
</dbReference>
<evidence type="ECO:0000256" key="9">
    <source>
        <dbReference type="ARBA" id="ARBA00047745"/>
    </source>
</evidence>
<dbReference type="InterPro" id="IPR017583">
    <property type="entry name" value="Tagatose/fructose_Pkinase"/>
</dbReference>
<comment type="catalytic activity">
    <reaction evidence="9 11">
        <text>beta-D-fructose 1-phosphate + ATP = beta-D-fructose 1,6-bisphosphate + ADP + H(+)</text>
        <dbReference type="Rhea" id="RHEA:14213"/>
        <dbReference type="ChEBI" id="CHEBI:15378"/>
        <dbReference type="ChEBI" id="CHEBI:30616"/>
        <dbReference type="ChEBI" id="CHEBI:32966"/>
        <dbReference type="ChEBI" id="CHEBI:138881"/>
        <dbReference type="ChEBI" id="CHEBI:456216"/>
        <dbReference type="EC" id="2.7.1.56"/>
    </reaction>
</comment>
<dbReference type="EMBL" id="CP002458">
    <property type="protein sequence ID" value="ADV34690.1"/>
    <property type="molecule type" value="Genomic_DNA"/>
</dbReference>
<dbReference type="FunFam" id="3.40.1190.20:FF:000001">
    <property type="entry name" value="Phosphofructokinase"/>
    <property type="match status" value="1"/>
</dbReference>
<sequence>MIYTVTFSPAIDYTMSLEGKINIGDINRSKSENYTVGGKGINVSILLNNLGTKNVALGFVGGFTGQYIINYLKDKKVKTDFCNIEGNSRINVKLNGKAKETAINANGPKISDQNLKQLLDKIAFNIKDNDTLILAGNVPKNVDTNVYELILEKLKNKRIYIIVDSTKQFLLNTLKYKPFLIKPNLEELEELFDEKVKTKEDIKSHVEKLKKLGARNVLVSCGAEGAYLFSEDNQTFYSATYKGKVVSTVGSGDSMIAGFIDNYLKNKDYKQALEFSIACGAATAFDKEIANKSAILELLERGQKWK</sequence>
<name>A0AB32XC66_MYCFM</name>
<dbReference type="AlphaFoldDB" id="A0AB32XC66"/>
<dbReference type="KEGG" id="mfm:MfeM64YM_0692"/>
<gene>
    <name evidence="13" type="primary">fruK</name>
    <name evidence="13" type="ordered locus">MfeM64YM_0692</name>
</gene>
<evidence type="ECO:0000256" key="8">
    <source>
        <dbReference type="ARBA" id="ARBA00032802"/>
    </source>
</evidence>
<evidence type="ECO:0000313" key="13">
    <source>
        <dbReference type="EMBL" id="ADV34690.1"/>
    </source>
</evidence>
<dbReference type="Proteomes" id="UP000007473">
    <property type="component" value="Chromosome"/>
</dbReference>
<evidence type="ECO:0000256" key="11">
    <source>
        <dbReference type="RuleBase" id="RU369061"/>
    </source>
</evidence>
<dbReference type="PIRSF" id="PIRSF000535">
    <property type="entry name" value="1PFK/6PFK/LacC"/>
    <property type="match status" value="1"/>
</dbReference>
<dbReference type="PANTHER" id="PTHR46566">
    <property type="entry name" value="1-PHOSPHOFRUCTOKINASE-RELATED"/>
    <property type="match status" value="1"/>
</dbReference>
<evidence type="ECO:0000256" key="3">
    <source>
        <dbReference type="ARBA" id="ARBA00013596"/>
    </source>
</evidence>
<accession>A0AB32XC66</accession>
<dbReference type="Pfam" id="PF00294">
    <property type="entry name" value="PfkB"/>
    <property type="match status" value="1"/>
</dbReference>
<comment type="function">
    <text evidence="11">Catalyzes the ATP-dependent phosphorylation of fructose-l-phosphate to fructose-l,6-bisphosphate.</text>
</comment>
<dbReference type="GO" id="GO:0005829">
    <property type="term" value="C:cytosol"/>
    <property type="evidence" value="ECO:0007669"/>
    <property type="project" value="TreeGrafter"/>
</dbReference>
<dbReference type="PROSITE" id="PS00583">
    <property type="entry name" value="PFKB_KINASES_1"/>
    <property type="match status" value="1"/>
</dbReference>
<dbReference type="InterPro" id="IPR002173">
    <property type="entry name" value="Carboh/pur_kinase_PfkB_CS"/>
</dbReference>
<dbReference type="InterPro" id="IPR022463">
    <property type="entry name" value="1-PFruKinase"/>
</dbReference>
<evidence type="ECO:0000256" key="7">
    <source>
        <dbReference type="ARBA" id="ARBA00022840"/>
    </source>
</evidence>
<dbReference type="NCBIfam" id="TIGR03168">
    <property type="entry name" value="1-PFK"/>
    <property type="match status" value="1"/>
</dbReference>
<keyword evidence="4 10" id="KW-0808">Transferase</keyword>
<dbReference type="GO" id="GO:0016052">
    <property type="term" value="P:carbohydrate catabolic process"/>
    <property type="evidence" value="ECO:0007669"/>
    <property type="project" value="UniProtKB-ARBA"/>
</dbReference>
<organism evidence="13 14">
    <name type="scientific">Mycoplasmopsis fermentans (strain M64)</name>
    <name type="common">Mycoplasma fermentans</name>
    <dbReference type="NCBI Taxonomy" id="943945"/>
    <lineage>
        <taxon>Bacteria</taxon>
        <taxon>Bacillati</taxon>
        <taxon>Mycoplasmatota</taxon>
        <taxon>Mycoplasmoidales</taxon>
        <taxon>Metamycoplasmataceae</taxon>
        <taxon>Mycoplasmopsis</taxon>
    </lineage>
</organism>
<evidence type="ECO:0000256" key="2">
    <source>
        <dbReference type="ARBA" id="ARBA00012131"/>
    </source>
</evidence>
<dbReference type="EC" id="2.7.1.56" evidence="2 11"/>
<dbReference type="Gene3D" id="3.40.1190.20">
    <property type="match status" value="1"/>
</dbReference>
<evidence type="ECO:0000256" key="5">
    <source>
        <dbReference type="ARBA" id="ARBA00022741"/>
    </source>
</evidence>
<dbReference type="CDD" id="cd01164">
    <property type="entry name" value="FruK_PfkB_like"/>
    <property type="match status" value="1"/>
</dbReference>
<dbReference type="PROSITE" id="PS00584">
    <property type="entry name" value="PFKB_KINASES_2"/>
    <property type="match status" value="1"/>
</dbReference>
<evidence type="ECO:0000256" key="1">
    <source>
        <dbReference type="ARBA" id="ARBA00010688"/>
    </source>
</evidence>
<protein>
    <recommendedName>
        <fullName evidence="3 11">1-phosphofructokinase</fullName>
        <shortName evidence="11">Fru1PK</shortName>
        <ecNumber evidence="2 11">2.7.1.56</ecNumber>
    </recommendedName>
    <alternativeName>
        <fullName evidence="8 11">Fructose 1-phosphate kinase</fullName>
    </alternativeName>
</protein>
<dbReference type="NCBIfam" id="TIGR03828">
    <property type="entry name" value="pfkB"/>
    <property type="match status" value="1"/>
</dbReference>
<proteinExistence type="inferred from homology"/>
<dbReference type="GO" id="GO:0044281">
    <property type="term" value="P:small molecule metabolic process"/>
    <property type="evidence" value="ECO:0007669"/>
    <property type="project" value="UniProtKB-ARBA"/>
</dbReference>
<dbReference type="InterPro" id="IPR011611">
    <property type="entry name" value="PfkB_dom"/>
</dbReference>
<evidence type="ECO:0000256" key="4">
    <source>
        <dbReference type="ARBA" id="ARBA00022679"/>
    </source>
</evidence>
<evidence type="ECO:0000256" key="6">
    <source>
        <dbReference type="ARBA" id="ARBA00022777"/>
    </source>
</evidence>
<evidence type="ECO:0000256" key="10">
    <source>
        <dbReference type="PIRNR" id="PIRNR000535"/>
    </source>
</evidence>
<reference evidence="13 14" key="1">
    <citation type="journal article" date="2011" name="J. Bacteriol.">
        <title>Genome sequence of the repetitive-sequence-rich Mycoplasma fermentans strain M64.</title>
        <authorList>
            <person name="Shu H.W."/>
            <person name="Liu T.T."/>
            <person name="Chang H.Y."/>
            <person name="Liu Y.M."/>
            <person name="Wu K.M."/>
            <person name="Shu H.Y."/>
            <person name="Tsai S.F."/>
            <person name="Hsiao K.J."/>
            <person name="Hu W.S."/>
            <person name="Ng W.V."/>
        </authorList>
    </citation>
    <scope>NUCLEOTIDE SEQUENCE [LARGE SCALE GENOMIC DNA]</scope>
    <source>
        <strain evidence="13 14">M64</strain>
    </source>
</reference>
<dbReference type="PANTHER" id="PTHR46566:SF1">
    <property type="entry name" value="1-PHOSPHOFRUCTOKINASE"/>
    <property type="match status" value="1"/>
</dbReference>
<evidence type="ECO:0000259" key="12">
    <source>
        <dbReference type="Pfam" id="PF00294"/>
    </source>
</evidence>
<keyword evidence="7 11" id="KW-0067">ATP-binding</keyword>
<keyword evidence="5 11" id="KW-0547">Nucleotide-binding</keyword>
<keyword evidence="6 11" id="KW-0418">Kinase</keyword>
<dbReference type="SUPFAM" id="SSF53613">
    <property type="entry name" value="Ribokinase-like"/>
    <property type="match status" value="1"/>
</dbReference>